<name>A0A3N1Y6W8_9GAMM</name>
<proteinExistence type="inferred from homology"/>
<dbReference type="Gene3D" id="3.40.50.300">
    <property type="entry name" value="P-loop containing nucleotide triphosphate hydrolases"/>
    <property type="match status" value="1"/>
</dbReference>
<dbReference type="CDD" id="cd03230">
    <property type="entry name" value="ABC_DR_subfamily_A"/>
    <property type="match status" value="1"/>
</dbReference>
<keyword evidence="2" id="KW-0813">Transport</keyword>
<accession>A0A3N1Y6W8</accession>
<keyword evidence="7" id="KW-1185">Reference proteome</keyword>
<evidence type="ECO:0000313" key="7">
    <source>
        <dbReference type="Proteomes" id="UP000276634"/>
    </source>
</evidence>
<sequence length="319" mass="34824">MSDDTLIRVEGLTRWYGERLAVDGVGFELRRGQVLGFLGPNGAGKSTTMQMITGNLAPSAGRVEISGIDLLERPREAKARLGYLPETPPLYRELTVDEYLTHCARLRRLPRRRIREAVARARERCGLADVGRRLIGNLSKGYRQRVGIAQAILHEPDVVILDEPTVGLDPIQIIEIRRLIGELGRDHSVILSTHILAEVQSICTHVQIIRDGRLVYAAAMAELGERAAARTLRVRLRRPPAEQELAALPGVASVEPLGPDRLRLVFADGAAETAAEALVERAAAGGWGLVELVPERKSLEEVFVELTTGDAAEPGRAAA</sequence>
<dbReference type="Proteomes" id="UP000276634">
    <property type="component" value="Unassembled WGS sequence"/>
</dbReference>
<dbReference type="RefSeq" id="WP_123399305.1">
    <property type="nucleotide sequence ID" value="NZ_RJVI01000001.1"/>
</dbReference>
<protein>
    <submittedName>
        <fullName evidence="6">ABC-2 type transport system ATP-binding protein</fullName>
    </submittedName>
</protein>
<dbReference type="GO" id="GO:0005524">
    <property type="term" value="F:ATP binding"/>
    <property type="evidence" value="ECO:0007669"/>
    <property type="project" value="UniProtKB-KW"/>
</dbReference>
<organism evidence="6 7">
    <name type="scientific">Inmirania thermothiophila</name>
    <dbReference type="NCBI Taxonomy" id="1750597"/>
    <lineage>
        <taxon>Bacteria</taxon>
        <taxon>Pseudomonadati</taxon>
        <taxon>Pseudomonadota</taxon>
        <taxon>Gammaproteobacteria</taxon>
        <taxon>Chromatiales</taxon>
        <taxon>Ectothiorhodospiraceae</taxon>
        <taxon>Inmirania</taxon>
    </lineage>
</organism>
<evidence type="ECO:0000256" key="3">
    <source>
        <dbReference type="ARBA" id="ARBA00022741"/>
    </source>
</evidence>
<dbReference type="InterPro" id="IPR003439">
    <property type="entry name" value="ABC_transporter-like_ATP-bd"/>
</dbReference>
<dbReference type="Pfam" id="PF00005">
    <property type="entry name" value="ABC_tran"/>
    <property type="match status" value="1"/>
</dbReference>
<feature type="domain" description="ABC transporter" evidence="5">
    <location>
        <begin position="7"/>
        <end position="236"/>
    </location>
</feature>
<evidence type="ECO:0000256" key="1">
    <source>
        <dbReference type="ARBA" id="ARBA00005417"/>
    </source>
</evidence>
<gene>
    <name evidence="6" type="ORF">EDC57_0167</name>
</gene>
<reference evidence="6 7" key="1">
    <citation type="submission" date="2018-11" db="EMBL/GenBank/DDBJ databases">
        <title>Genomic Encyclopedia of Type Strains, Phase IV (KMG-IV): sequencing the most valuable type-strain genomes for metagenomic binning, comparative biology and taxonomic classification.</title>
        <authorList>
            <person name="Goeker M."/>
        </authorList>
    </citation>
    <scope>NUCLEOTIDE SEQUENCE [LARGE SCALE GENOMIC DNA]</scope>
    <source>
        <strain evidence="6 7">DSM 100275</strain>
    </source>
</reference>
<evidence type="ECO:0000313" key="6">
    <source>
        <dbReference type="EMBL" id="ROR34271.1"/>
    </source>
</evidence>
<dbReference type="SMART" id="SM00382">
    <property type="entry name" value="AAA"/>
    <property type="match status" value="1"/>
</dbReference>
<dbReference type="InterPro" id="IPR027417">
    <property type="entry name" value="P-loop_NTPase"/>
</dbReference>
<dbReference type="AlphaFoldDB" id="A0A3N1Y6W8"/>
<dbReference type="OrthoDB" id="9781337at2"/>
<evidence type="ECO:0000256" key="4">
    <source>
        <dbReference type="ARBA" id="ARBA00022840"/>
    </source>
</evidence>
<keyword evidence="3" id="KW-0547">Nucleotide-binding</keyword>
<dbReference type="SUPFAM" id="SSF52540">
    <property type="entry name" value="P-loop containing nucleoside triphosphate hydrolases"/>
    <property type="match status" value="1"/>
</dbReference>
<comment type="similarity">
    <text evidence="1">Belongs to the ABC transporter superfamily.</text>
</comment>
<dbReference type="GO" id="GO:0016887">
    <property type="term" value="F:ATP hydrolysis activity"/>
    <property type="evidence" value="ECO:0007669"/>
    <property type="project" value="InterPro"/>
</dbReference>
<keyword evidence="4 6" id="KW-0067">ATP-binding</keyword>
<comment type="caution">
    <text evidence="6">The sequence shown here is derived from an EMBL/GenBank/DDBJ whole genome shotgun (WGS) entry which is preliminary data.</text>
</comment>
<dbReference type="PROSITE" id="PS50893">
    <property type="entry name" value="ABC_TRANSPORTER_2"/>
    <property type="match status" value="1"/>
</dbReference>
<dbReference type="PANTHER" id="PTHR43335">
    <property type="entry name" value="ABC TRANSPORTER, ATP-BINDING PROTEIN"/>
    <property type="match status" value="1"/>
</dbReference>
<evidence type="ECO:0000256" key="2">
    <source>
        <dbReference type="ARBA" id="ARBA00022448"/>
    </source>
</evidence>
<dbReference type="PANTHER" id="PTHR43335:SF4">
    <property type="entry name" value="ABC TRANSPORTER, ATP-BINDING PROTEIN"/>
    <property type="match status" value="1"/>
</dbReference>
<dbReference type="InterPro" id="IPR003593">
    <property type="entry name" value="AAA+_ATPase"/>
</dbReference>
<dbReference type="EMBL" id="RJVI01000001">
    <property type="protein sequence ID" value="ROR34271.1"/>
    <property type="molecule type" value="Genomic_DNA"/>
</dbReference>
<evidence type="ECO:0000259" key="5">
    <source>
        <dbReference type="PROSITE" id="PS50893"/>
    </source>
</evidence>